<accession>A0A011VXY9</accession>
<dbReference type="Proteomes" id="UP000021369">
    <property type="component" value="Unassembled WGS sequence"/>
</dbReference>
<name>A0A011VXY9_RUMAL</name>
<reference evidence="1 2" key="1">
    <citation type="submission" date="2013-06" db="EMBL/GenBank/DDBJ databases">
        <title>Rumen cellulosomics: divergent fiber-degrading strategies revealed by comparative genome-wide analysis of six Ruminococcal strains.</title>
        <authorList>
            <person name="Dassa B."/>
            <person name="Borovok I."/>
            <person name="Lamed R."/>
            <person name="Flint H."/>
            <person name="Yeoman C.J."/>
            <person name="White B."/>
            <person name="Bayer E.A."/>
        </authorList>
    </citation>
    <scope>NUCLEOTIDE SEQUENCE [LARGE SCALE GENOMIC DNA]</scope>
    <source>
        <strain evidence="1 2">SY3</strain>
    </source>
</reference>
<sequence>MAVMAAVIFLLTAVSLAVQMISRSKRKCRAAVVIRCGEDISCEEEILGIIRDEEAAGEYGRQVILVSENGRFSRRIMGFAAKYGVILAAADELADIICGQKDQQVKADTWEVKNE</sequence>
<gene>
    <name evidence="1" type="ORF">RASY3_06525</name>
</gene>
<evidence type="ECO:0000313" key="2">
    <source>
        <dbReference type="Proteomes" id="UP000021369"/>
    </source>
</evidence>
<protein>
    <submittedName>
        <fullName evidence="1">Uncharacterized protein</fullName>
    </submittedName>
</protein>
<dbReference type="EMBL" id="JEOB01000002">
    <property type="protein sequence ID" value="EXM40141.1"/>
    <property type="molecule type" value="Genomic_DNA"/>
</dbReference>
<comment type="caution">
    <text evidence="1">The sequence shown here is derived from an EMBL/GenBank/DDBJ whole genome shotgun (WGS) entry which is preliminary data.</text>
</comment>
<keyword evidence="2" id="KW-1185">Reference proteome</keyword>
<proteinExistence type="predicted"/>
<dbReference type="OrthoDB" id="1822955at2"/>
<evidence type="ECO:0000313" key="1">
    <source>
        <dbReference type="EMBL" id="EXM40141.1"/>
    </source>
</evidence>
<dbReference type="PATRIC" id="fig|1341156.4.peg.1723"/>
<dbReference type="RefSeq" id="WP_037286222.1">
    <property type="nucleotide sequence ID" value="NZ_JEOB01000002.1"/>
</dbReference>
<organism evidence="1 2">
    <name type="scientific">Ruminococcus albus SY3</name>
    <dbReference type="NCBI Taxonomy" id="1341156"/>
    <lineage>
        <taxon>Bacteria</taxon>
        <taxon>Bacillati</taxon>
        <taxon>Bacillota</taxon>
        <taxon>Clostridia</taxon>
        <taxon>Eubacteriales</taxon>
        <taxon>Oscillospiraceae</taxon>
        <taxon>Ruminococcus</taxon>
    </lineage>
</organism>
<dbReference type="AlphaFoldDB" id="A0A011VXY9"/>